<dbReference type="Proteomes" id="UP000518605">
    <property type="component" value="Unassembled WGS sequence"/>
</dbReference>
<evidence type="ECO:0000313" key="2">
    <source>
        <dbReference type="Proteomes" id="UP000518605"/>
    </source>
</evidence>
<organism evidence="1 2">
    <name type="scientific">Paenibacillus endophyticus</name>
    <dbReference type="NCBI Taxonomy" id="1294268"/>
    <lineage>
        <taxon>Bacteria</taxon>
        <taxon>Bacillati</taxon>
        <taxon>Bacillota</taxon>
        <taxon>Bacilli</taxon>
        <taxon>Bacillales</taxon>
        <taxon>Paenibacillaceae</taxon>
        <taxon>Paenibacillus</taxon>
    </lineage>
</organism>
<accession>A0A7W5GEA3</accession>
<proteinExistence type="predicted"/>
<evidence type="ECO:0000313" key="1">
    <source>
        <dbReference type="EMBL" id="MBB3156248.1"/>
    </source>
</evidence>
<keyword evidence="2" id="KW-1185">Reference proteome</keyword>
<dbReference type="AlphaFoldDB" id="A0A7W5GEA3"/>
<protein>
    <submittedName>
        <fullName evidence="1">Uncharacterized protein</fullName>
    </submittedName>
</protein>
<comment type="caution">
    <text evidence="1">The sequence shown here is derived from an EMBL/GenBank/DDBJ whole genome shotgun (WGS) entry which is preliminary data.</text>
</comment>
<gene>
    <name evidence="1" type="ORF">FHS16_006370</name>
</gene>
<dbReference type="EMBL" id="JACHXW010000035">
    <property type="protein sequence ID" value="MBB3156248.1"/>
    <property type="molecule type" value="Genomic_DNA"/>
</dbReference>
<reference evidence="1 2" key="1">
    <citation type="submission" date="2020-08" db="EMBL/GenBank/DDBJ databases">
        <title>Genomic Encyclopedia of Type Strains, Phase III (KMG-III): the genomes of soil and plant-associated and newly described type strains.</title>
        <authorList>
            <person name="Whitman W."/>
        </authorList>
    </citation>
    <scope>NUCLEOTIDE SEQUENCE [LARGE SCALE GENOMIC DNA]</scope>
    <source>
        <strain evidence="1 2">CECT 8234</strain>
    </source>
</reference>
<sequence>MMPSKNWMPGTYWTWSDRLKRCDLYIGNKIRFNVTKLVNIITNVCFVI</sequence>
<name>A0A7W5GEA3_9BACL</name>